<sequence>MKLISDLLLFLKNPKNLKKGEAKFITDFKNFVIYDLTITFLWAFAVGMLTVTFVDFAMVFKSKKSLGGNFTHAFLIIVFIGPIIEELAFRFSLKVNKLTVAVSLSVQLIFYLHILKFIDVGFYVRIILMVVCSFILYFTISSRLSLFLKKKFNYYLYYNLFAFGFLHALNFSYFEVFHYLFIPILVSVQLLFGLYLSYIRIRRNISYAIGFHIFHNALIFGWGQLMSSY</sequence>
<dbReference type="AlphaFoldDB" id="A0A1V6LTY2"/>
<evidence type="ECO:0000313" key="3">
    <source>
        <dbReference type="Proteomes" id="UP000191680"/>
    </source>
</evidence>
<dbReference type="Proteomes" id="UP000191680">
    <property type="component" value="Unassembled WGS sequence"/>
</dbReference>
<proteinExistence type="predicted"/>
<keyword evidence="1" id="KW-1133">Transmembrane helix</keyword>
<gene>
    <name evidence="2" type="ORF">BUL40_03210</name>
</gene>
<feature type="transmembrane region" description="Helical" evidence="1">
    <location>
        <begin position="152"/>
        <end position="170"/>
    </location>
</feature>
<feature type="transmembrane region" description="Helical" evidence="1">
    <location>
        <begin position="176"/>
        <end position="198"/>
    </location>
</feature>
<dbReference type="OrthoDB" id="1443714at2"/>
<comment type="caution">
    <text evidence="2">The sequence shown here is derived from an EMBL/GenBank/DDBJ whole genome shotgun (WGS) entry which is preliminary data.</text>
</comment>
<feature type="transmembrane region" description="Helical" evidence="1">
    <location>
        <begin position="120"/>
        <end position="140"/>
    </location>
</feature>
<feature type="transmembrane region" description="Helical" evidence="1">
    <location>
        <begin position="66"/>
        <end position="84"/>
    </location>
</feature>
<name>A0A1V6LTY2_9FLAO</name>
<feature type="transmembrane region" description="Helical" evidence="1">
    <location>
        <begin position="205"/>
        <end position="225"/>
    </location>
</feature>
<keyword evidence="1" id="KW-0472">Membrane</keyword>
<organism evidence="2 3">
    <name type="scientific">Croceivirga radicis</name>
    <dbReference type="NCBI Taxonomy" id="1929488"/>
    <lineage>
        <taxon>Bacteria</taxon>
        <taxon>Pseudomonadati</taxon>
        <taxon>Bacteroidota</taxon>
        <taxon>Flavobacteriia</taxon>
        <taxon>Flavobacteriales</taxon>
        <taxon>Flavobacteriaceae</taxon>
        <taxon>Croceivirga</taxon>
    </lineage>
</organism>
<accession>A0A1V6LTY2</accession>
<feature type="transmembrane region" description="Helical" evidence="1">
    <location>
        <begin position="96"/>
        <end position="114"/>
    </location>
</feature>
<evidence type="ECO:0008006" key="4">
    <source>
        <dbReference type="Google" id="ProtNLM"/>
    </source>
</evidence>
<dbReference type="EMBL" id="MTBC01000002">
    <property type="protein sequence ID" value="OQD43635.1"/>
    <property type="molecule type" value="Genomic_DNA"/>
</dbReference>
<keyword evidence="1" id="KW-0812">Transmembrane</keyword>
<reference evidence="2 3" key="1">
    <citation type="submission" date="2016-12" db="EMBL/GenBank/DDBJ databases">
        <authorList>
            <person name="Song W.-J."/>
            <person name="Kurnit D.M."/>
        </authorList>
    </citation>
    <scope>NUCLEOTIDE SEQUENCE [LARGE SCALE GENOMIC DNA]</scope>
    <source>
        <strain evidence="2 3">HSG9</strain>
    </source>
</reference>
<keyword evidence="3" id="KW-1185">Reference proteome</keyword>
<protein>
    <recommendedName>
        <fullName evidence="4">CPBP family intramembrane metalloprotease</fullName>
    </recommendedName>
</protein>
<evidence type="ECO:0000313" key="2">
    <source>
        <dbReference type="EMBL" id="OQD43635.1"/>
    </source>
</evidence>
<evidence type="ECO:0000256" key="1">
    <source>
        <dbReference type="SAM" id="Phobius"/>
    </source>
</evidence>
<feature type="transmembrane region" description="Helical" evidence="1">
    <location>
        <begin position="31"/>
        <end position="54"/>
    </location>
</feature>